<dbReference type="GO" id="GO:0004518">
    <property type="term" value="F:nuclease activity"/>
    <property type="evidence" value="ECO:0007669"/>
    <property type="project" value="UniProtKB-KW"/>
</dbReference>
<evidence type="ECO:0000313" key="3">
    <source>
        <dbReference type="EMBL" id="QPZ53241.1"/>
    </source>
</evidence>
<dbReference type="Proteomes" id="UP000595170">
    <property type="component" value="Segment"/>
</dbReference>
<accession>A0A7T3PGU6</accession>
<gene>
    <name evidence="3" type="ORF">AchV4_0075</name>
</gene>
<sequence length="653" mass="73638">MTTRQKPQALWDLECYRDYFLMGCKRVDTGKSVMIEMYDGLPFDRDRARAIMENYETVGFNTRNYDAPMIALALRGFSCAQLKEVSDWIITGVNDEGGGVKPWDVERRFDFRIPRAWQQIDLIDVAPGQASLKIYGGRLFSHKMQDLPIEPDASISPADRERLKLYCGNDLGTTEDLLNKLKPQLDLRRMLSERYGVDLMSKSDAQIAEAVIKRQIEDITGERPAKGTLKVGRKFHYVPPSYMRFETPEMQAVLDMVAETEFVVKRDGKVDMPESLETAEIAIGKGVYRMGIGGLHSSESSIAHFSDENDTLIDRDVRSYYPSIILNEELYPTHLGRVFLQVYRAIFEERLAAKDAGNDTVADALKITINGTFGKLGSRWSIFYSPDLLIQVTLTGQLCLLMLIEALEEDGIPVVSANTDGIVIKCPADREDDLLAVVRWWEETTGFETEETRYKAVYSRDVNNYLAVYDAPKKGKHYKAKGAYAPAGLQKNPTTEICVDAVADYLIHGTPVECTIRSCTDIRKFIAIKKVDGGAVQGATFREEVVGTKMRKVKGEYQEVDATERVWNGDGNYLGKAVRFYYSTQSPGPIQYTRNGNMVGRSEGSRALMELVDELPDDLDYDWYIREAKDLIGQVGAGDIVLRHDPDTEYLLT</sequence>
<dbReference type="InterPro" id="IPR043502">
    <property type="entry name" value="DNA/RNA_pol_sf"/>
</dbReference>
<keyword evidence="4" id="KW-1185">Reference proteome</keyword>
<dbReference type="GO" id="GO:0016787">
    <property type="term" value="F:hydrolase activity"/>
    <property type="evidence" value="ECO:0007669"/>
    <property type="project" value="UniProtKB-KW"/>
</dbReference>
<dbReference type="EMBL" id="MW269554">
    <property type="protein sequence ID" value="QPZ53241.1"/>
    <property type="molecule type" value="Genomic_DNA"/>
</dbReference>
<protein>
    <submittedName>
        <fullName evidence="3">DNA polymerase B</fullName>
    </submittedName>
</protein>
<reference evidence="3 4" key="1">
    <citation type="submission" date="2020-11" db="EMBL/GenBank/DDBJ databases">
        <title>Complete Genome Sequence of Achromobacter phage vB_AchrS_AchV4.</title>
        <authorList>
            <person name="Kaliniene L."/>
            <person name="Noreika A."/>
            <person name="Meskys R."/>
        </authorList>
    </citation>
    <scope>NUCLEOTIDE SEQUENCE [LARGE SCALE GENOMIC DNA]</scope>
</reference>
<evidence type="ECO:0000256" key="2">
    <source>
        <dbReference type="ARBA" id="ARBA00022801"/>
    </source>
</evidence>
<evidence type="ECO:0000313" key="4">
    <source>
        <dbReference type="Proteomes" id="UP000595170"/>
    </source>
</evidence>
<dbReference type="Gene3D" id="3.90.1600.10">
    <property type="entry name" value="Palm domain of DNA polymerase"/>
    <property type="match status" value="1"/>
</dbReference>
<evidence type="ECO:0000256" key="1">
    <source>
        <dbReference type="ARBA" id="ARBA00022722"/>
    </source>
</evidence>
<proteinExistence type="predicted"/>
<dbReference type="SUPFAM" id="SSF56672">
    <property type="entry name" value="DNA/RNA polymerases"/>
    <property type="match status" value="1"/>
</dbReference>
<name>A0A7T3PGU6_9CAUD</name>
<keyword evidence="1" id="KW-0540">Nuclease</keyword>
<dbReference type="InterPro" id="IPR023211">
    <property type="entry name" value="DNA_pol_palm_dom_sf"/>
</dbReference>
<keyword evidence="2" id="KW-0378">Hydrolase</keyword>
<organism evidence="3 4">
    <name type="scientific">Achromobacter phage vB_AchrS_AchV4</name>
    <dbReference type="NCBI Taxonomy" id="2796514"/>
    <lineage>
        <taxon>Viruses</taxon>
        <taxon>Duplodnaviria</taxon>
        <taxon>Heunggongvirae</taxon>
        <taxon>Uroviricota</taxon>
        <taxon>Caudoviricetes</taxon>
        <taxon>Casjensviridae</taxon>
        <taxon>Gediminasvirus</taxon>
        <taxon>Gediminasvirus AchV4</taxon>
    </lineage>
</organism>